<accession>A0A7S2SEC3</accession>
<dbReference type="Pfam" id="PF05199">
    <property type="entry name" value="GMC_oxred_C"/>
    <property type="match status" value="1"/>
</dbReference>
<organism evidence="8">
    <name type="scientific">Mucochytrium quahogii</name>
    <dbReference type="NCBI Taxonomy" id="96639"/>
    <lineage>
        <taxon>Eukaryota</taxon>
        <taxon>Sar</taxon>
        <taxon>Stramenopiles</taxon>
        <taxon>Bigyra</taxon>
        <taxon>Labyrinthulomycetes</taxon>
        <taxon>Thraustochytrida</taxon>
        <taxon>Thraustochytriidae</taxon>
        <taxon>Mucochytrium</taxon>
    </lineage>
</organism>
<evidence type="ECO:0000256" key="3">
    <source>
        <dbReference type="ARBA" id="ARBA00022630"/>
    </source>
</evidence>
<feature type="binding site" evidence="5">
    <location>
        <position position="95"/>
    </location>
    <ligand>
        <name>FAD</name>
        <dbReference type="ChEBI" id="CHEBI:57692"/>
    </ligand>
</feature>
<dbReference type="Gene3D" id="3.30.560.10">
    <property type="entry name" value="Glucose Oxidase, domain 3"/>
    <property type="match status" value="1"/>
</dbReference>
<feature type="binding site" evidence="5">
    <location>
        <begin position="103"/>
        <end position="106"/>
    </location>
    <ligand>
        <name>FAD</name>
        <dbReference type="ChEBI" id="CHEBI:57692"/>
    </ligand>
</feature>
<evidence type="ECO:0000259" key="6">
    <source>
        <dbReference type="Pfam" id="PF00732"/>
    </source>
</evidence>
<evidence type="ECO:0000313" key="8">
    <source>
        <dbReference type="EMBL" id="CAD9697556.1"/>
    </source>
</evidence>
<dbReference type="PROSITE" id="PS51257">
    <property type="entry name" value="PROKAR_LIPOPROTEIN"/>
    <property type="match status" value="1"/>
</dbReference>
<keyword evidence="3" id="KW-0285">Flavoprotein</keyword>
<dbReference type="InterPro" id="IPR007867">
    <property type="entry name" value="GMC_OxRtase_C"/>
</dbReference>
<dbReference type="SUPFAM" id="SSF51905">
    <property type="entry name" value="FAD/NAD(P)-binding domain"/>
    <property type="match status" value="1"/>
</dbReference>
<dbReference type="NCBIfam" id="NF002550">
    <property type="entry name" value="PRK02106.1"/>
    <property type="match status" value="1"/>
</dbReference>
<evidence type="ECO:0000256" key="2">
    <source>
        <dbReference type="ARBA" id="ARBA00010790"/>
    </source>
</evidence>
<proteinExistence type="inferred from homology"/>
<dbReference type="Pfam" id="PF00732">
    <property type="entry name" value="GMC_oxred_N"/>
    <property type="match status" value="1"/>
</dbReference>
<feature type="domain" description="Glucose-methanol-choline oxidoreductase N-terminal" evidence="6">
    <location>
        <begin position="14"/>
        <end position="331"/>
    </location>
</feature>
<name>A0A7S2SEC3_9STRA</name>
<keyword evidence="4 5" id="KW-0274">FAD</keyword>
<evidence type="ECO:0000256" key="1">
    <source>
        <dbReference type="ARBA" id="ARBA00001974"/>
    </source>
</evidence>
<dbReference type="PANTHER" id="PTHR11552">
    <property type="entry name" value="GLUCOSE-METHANOL-CHOLINE GMC OXIDOREDUCTASE"/>
    <property type="match status" value="1"/>
</dbReference>
<feature type="domain" description="Glucose-methanol-choline oxidoreductase C-terminal" evidence="7">
    <location>
        <begin position="426"/>
        <end position="558"/>
    </location>
</feature>
<gene>
    <name evidence="8" type="ORF">QSP1433_LOCUS13253</name>
</gene>
<dbReference type="InterPro" id="IPR000172">
    <property type="entry name" value="GMC_OxRdtase_N"/>
</dbReference>
<comment type="cofactor">
    <cofactor evidence="1 5">
        <name>FAD</name>
        <dbReference type="ChEBI" id="CHEBI:57692"/>
    </cofactor>
</comment>
<dbReference type="PANTHER" id="PTHR11552:SF147">
    <property type="entry name" value="CHOLINE DEHYDROGENASE, MITOCHONDRIAL"/>
    <property type="match status" value="1"/>
</dbReference>
<dbReference type="GO" id="GO:0016614">
    <property type="term" value="F:oxidoreductase activity, acting on CH-OH group of donors"/>
    <property type="evidence" value="ECO:0007669"/>
    <property type="project" value="InterPro"/>
</dbReference>
<dbReference type="InterPro" id="IPR012132">
    <property type="entry name" value="GMC_OxRdtase"/>
</dbReference>
<evidence type="ECO:0008006" key="9">
    <source>
        <dbReference type="Google" id="ProtNLM"/>
    </source>
</evidence>
<dbReference type="InterPro" id="IPR036188">
    <property type="entry name" value="FAD/NAD-bd_sf"/>
</dbReference>
<dbReference type="Gene3D" id="3.50.50.60">
    <property type="entry name" value="FAD/NAD(P)-binding domain"/>
    <property type="match status" value="1"/>
</dbReference>
<dbReference type="SUPFAM" id="SSF54373">
    <property type="entry name" value="FAD-linked reductases, C-terminal domain"/>
    <property type="match status" value="1"/>
</dbReference>
<evidence type="ECO:0000256" key="4">
    <source>
        <dbReference type="ARBA" id="ARBA00022827"/>
    </source>
</evidence>
<dbReference type="GO" id="GO:0050660">
    <property type="term" value="F:flavin adenine dinucleotide binding"/>
    <property type="evidence" value="ECO:0007669"/>
    <property type="project" value="InterPro"/>
</dbReference>
<sequence>MSKLSKPIVKKVTDYIVVGAGSAGCVLSNRLTEAGHSVSLVEAGKKDVGRWDSWTVQMPAALTYSVADQRYNWDFHTVPQKGLNNRRVHQPRGKVFGGSSSINAMVYVRGHALDLERWEKEENAKGWGYADCLPYFKRAQGFTGLDPNGSTEKSPYRGYDGPLKVTNYENAGSRTNILFDVLEKAGGEAGYPITKDTNGFMQEGFGPFDMTIDSKSGQRCSAAAAYLHPAINNPAAKLDIHSTTLMRKVVFDKEDSGKKPRAIGVECEDLSTGEIFELHAEKEVILSLGAVGSPQALMLSGIGDTEKLQKKGIADIVHHNPQVGANLQDHLEVYLQYLCTQPVSLYPVAAWTVRHFHERVAAGVEWFIRGTGICASNQFETGAFIRTDAGVEHPDIQYHFIPGCVVGQLDFLPHHGFQIHVGTLRPTSRGSIELDSNDPKQAPLIDPNFLGTEKDMEDMRKAVRLADEVIQQPAFAAYKGDRLAPEPQIDVATNDDAIDDWIRNSSHSAYHLSCTCAIGRVVDENGSVDGVDSLRVVDASIMPSMTSGNLNAPTIMLAEKLSDNILGKSLPAEHEPWYVAKDWQTKQR</sequence>
<comment type="similarity">
    <text evidence="2">Belongs to the GMC oxidoreductase family.</text>
</comment>
<dbReference type="EMBL" id="HBHK01020845">
    <property type="protein sequence ID" value="CAD9697556.1"/>
    <property type="molecule type" value="Transcribed_RNA"/>
</dbReference>
<dbReference type="PIRSF" id="PIRSF000137">
    <property type="entry name" value="Alcohol_oxidase"/>
    <property type="match status" value="1"/>
</dbReference>
<evidence type="ECO:0000259" key="7">
    <source>
        <dbReference type="Pfam" id="PF05199"/>
    </source>
</evidence>
<evidence type="ECO:0000256" key="5">
    <source>
        <dbReference type="PIRSR" id="PIRSR000137-2"/>
    </source>
</evidence>
<protein>
    <recommendedName>
        <fullName evidence="9">Choline dehydrogenase</fullName>
    </recommendedName>
</protein>
<reference evidence="8" key="1">
    <citation type="submission" date="2021-01" db="EMBL/GenBank/DDBJ databases">
        <authorList>
            <person name="Corre E."/>
            <person name="Pelletier E."/>
            <person name="Niang G."/>
            <person name="Scheremetjew M."/>
            <person name="Finn R."/>
            <person name="Kale V."/>
            <person name="Holt S."/>
            <person name="Cochrane G."/>
            <person name="Meng A."/>
            <person name="Brown T."/>
            <person name="Cohen L."/>
        </authorList>
    </citation>
    <scope>NUCLEOTIDE SEQUENCE</scope>
    <source>
        <strain evidence="8">NY070348D</strain>
    </source>
</reference>
<dbReference type="AlphaFoldDB" id="A0A7S2SEC3"/>